<dbReference type="Gene3D" id="1.10.287.130">
    <property type="match status" value="1"/>
</dbReference>
<dbReference type="SUPFAM" id="SSF55874">
    <property type="entry name" value="ATPase domain of HSP90 chaperone/DNA topoisomerase II/histidine kinase"/>
    <property type="match status" value="1"/>
</dbReference>
<evidence type="ECO:0000259" key="15">
    <source>
        <dbReference type="PROSITE" id="PS50109"/>
    </source>
</evidence>
<dbReference type="GO" id="GO:0005524">
    <property type="term" value="F:ATP binding"/>
    <property type="evidence" value="ECO:0007669"/>
    <property type="project" value="UniProtKB-KW"/>
</dbReference>
<keyword evidence="9" id="KW-0902">Two-component regulatory system</keyword>
<evidence type="ECO:0000256" key="10">
    <source>
        <dbReference type="ARBA" id="ARBA00064003"/>
    </source>
</evidence>
<dbReference type="InterPro" id="IPR008207">
    <property type="entry name" value="Sig_transdc_His_kin_Hpt_dom"/>
</dbReference>
<dbReference type="RefSeq" id="WP_199263951.1">
    <property type="nucleotide sequence ID" value="NZ_CP054140.1"/>
</dbReference>
<dbReference type="CDD" id="cd17546">
    <property type="entry name" value="REC_hyHK_CKI1_RcsC-like"/>
    <property type="match status" value="1"/>
</dbReference>
<dbReference type="PANTHER" id="PTHR45339:SF3">
    <property type="entry name" value="HISTIDINE KINASE"/>
    <property type="match status" value="1"/>
</dbReference>
<accession>A0A7T5VC31</accession>
<evidence type="ECO:0000256" key="4">
    <source>
        <dbReference type="ARBA" id="ARBA00022553"/>
    </source>
</evidence>
<dbReference type="CDD" id="cd06225">
    <property type="entry name" value="HAMP"/>
    <property type="match status" value="1"/>
</dbReference>
<protein>
    <recommendedName>
        <fullName evidence="11">Sensory/regulatory protein RpfC</fullName>
        <ecNumber evidence="3">2.7.13.3</ecNumber>
    </recommendedName>
</protein>
<dbReference type="SMART" id="SM00304">
    <property type="entry name" value="HAMP"/>
    <property type="match status" value="1"/>
</dbReference>
<comment type="subcellular location">
    <subcellularLocation>
        <location evidence="2">Membrane</location>
    </subcellularLocation>
</comment>
<dbReference type="AlphaFoldDB" id="A0A7T5VC31"/>
<evidence type="ECO:0000256" key="1">
    <source>
        <dbReference type="ARBA" id="ARBA00000085"/>
    </source>
</evidence>
<dbReference type="InterPro" id="IPR001789">
    <property type="entry name" value="Sig_transdc_resp-reg_receiver"/>
</dbReference>
<evidence type="ECO:0000313" key="20">
    <source>
        <dbReference type="Proteomes" id="UP000596092"/>
    </source>
</evidence>
<keyword evidence="14" id="KW-0472">Membrane</keyword>
<feature type="domain" description="HPt" evidence="18">
    <location>
        <begin position="709"/>
        <end position="799"/>
    </location>
</feature>
<dbReference type="GO" id="GO:0000155">
    <property type="term" value="F:phosphorelay sensor kinase activity"/>
    <property type="evidence" value="ECO:0007669"/>
    <property type="project" value="InterPro"/>
</dbReference>
<dbReference type="PANTHER" id="PTHR45339">
    <property type="entry name" value="HYBRID SIGNAL TRANSDUCTION HISTIDINE KINASE J"/>
    <property type="match status" value="1"/>
</dbReference>
<dbReference type="Proteomes" id="UP000596092">
    <property type="component" value="Chromosome"/>
</dbReference>
<dbReference type="InterPro" id="IPR004358">
    <property type="entry name" value="Sig_transdc_His_kin-like_C"/>
</dbReference>
<gene>
    <name evidence="19" type="ORF">HP555_04245</name>
</gene>
<feature type="domain" description="HAMP" evidence="17">
    <location>
        <begin position="190"/>
        <end position="243"/>
    </location>
</feature>
<dbReference type="InterPro" id="IPR005467">
    <property type="entry name" value="His_kinase_dom"/>
</dbReference>
<dbReference type="CDD" id="cd16922">
    <property type="entry name" value="HATPase_EvgS-ArcB-TorS-like"/>
    <property type="match status" value="1"/>
</dbReference>
<dbReference type="SUPFAM" id="SSF47226">
    <property type="entry name" value="Histidine-containing phosphotransfer domain, HPT domain"/>
    <property type="match status" value="1"/>
</dbReference>
<keyword evidence="8" id="KW-0067">ATP-binding</keyword>
<evidence type="ECO:0000256" key="5">
    <source>
        <dbReference type="ARBA" id="ARBA00022679"/>
    </source>
</evidence>
<evidence type="ECO:0000256" key="11">
    <source>
        <dbReference type="ARBA" id="ARBA00068150"/>
    </source>
</evidence>
<dbReference type="SUPFAM" id="SSF158472">
    <property type="entry name" value="HAMP domain-like"/>
    <property type="match status" value="1"/>
</dbReference>
<dbReference type="PROSITE" id="PS50109">
    <property type="entry name" value="HIS_KIN"/>
    <property type="match status" value="1"/>
</dbReference>
<sequence>MRFQWFFQLPIRIKLYAIVLAATTLALLLATTASFILQHQLISKQLHDELRSLAVIIGETAGAGIMFEDKGTLSNILQAALNTKKHIVTGRLFSQDGSLLSVYNSEDFPGEYQQDFEDAVTSNLEGFQQNNAVILLRLPVVHDNEPIGHILIAADLTEYRLTLLFMAILMIGVLLFGLLLAMLLSSRLLRVIVEPIMHLTRLVNKISRKQKYDVRAEVLSQDELGQLAAGFNTMIERIQVRDSILEEQVAERTRDLEQRHLQLIEAKDRAEAANLAKSRFLANMSHEIRTPMNAIIGMTHLAITAKERGQQQRFLATVRHSAENLLGVLNDILDFSKIEAGQLQLNCRPFHLGRFLDNIVATMRPSAEEKGLVLRAHAAPTLPRTVVGDDFRLHQILINLVGNAIKFTAAGSVTIQVVTADDQKRTDDKIRLHFSVIDTGIGIAEHKKEDIFKCFEQADSSYAREFGGTGLGLAIARQLTGLMGGTMWVESVEHQGSIFHFTVACDVWTREVAESMAAVEDAADIGVSGRHILVVDDNEVNRDIASITLEQRYQVSTAGNGLESLERLATLDIDLVLMDVQMPLMDGLATTAVIRACEQGVALDCSLPEELIAALQQRLTGAHVPIVAMTAHAMAEDRQMCLAAGMDGYITKPFLPDQLFQEVASFIRAEASSPAGQPATGEEQTAAGTAKEVSMAGINGHLQSSTGLTASQISRLLIAIQESMRNNLAKMEEAFAADDVSTLAVAAHTLKGTLLQCGLNDLAAVAEQIHSRARHGDGGNDNSKIIFLQQSLADILVTS</sequence>
<dbReference type="Gene3D" id="3.40.50.2300">
    <property type="match status" value="1"/>
</dbReference>
<dbReference type="Gene3D" id="3.30.565.10">
    <property type="entry name" value="Histidine kinase-like ATPase, C-terminal domain"/>
    <property type="match status" value="1"/>
</dbReference>
<evidence type="ECO:0000259" key="18">
    <source>
        <dbReference type="PROSITE" id="PS50894"/>
    </source>
</evidence>
<dbReference type="EMBL" id="CP054140">
    <property type="protein sequence ID" value="QQG65134.1"/>
    <property type="molecule type" value="Genomic_DNA"/>
</dbReference>
<evidence type="ECO:0000313" key="19">
    <source>
        <dbReference type="EMBL" id="QQG65134.1"/>
    </source>
</evidence>
<feature type="domain" description="Histidine kinase" evidence="15">
    <location>
        <begin position="283"/>
        <end position="507"/>
    </location>
</feature>
<dbReference type="PROSITE" id="PS50110">
    <property type="entry name" value="RESPONSE_REGULATORY"/>
    <property type="match status" value="1"/>
</dbReference>
<dbReference type="InterPro" id="IPR003660">
    <property type="entry name" value="HAMP_dom"/>
</dbReference>
<evidence type="ECO:0000259" key="17">
    <source>
        <dbReference type="PROSITE" id="PS50885"/>
    </source>
</evidence>
<evidence type="ECO:0000256" key="2">
    <source>
        <dbReference type="ARBA" id="ARBA00004370"/>
    </source>
</evidence>
<evidence type="ECO:0000256" key="12">
    <source>
        <dbReference type="PROSITE-ProRule" id="PRU00110"/>
    </source>
</evidence>
<dbReference type="SMART" id="SM00388">
    <property type="entry name" value="HisKA"/>
    <property type="match status" value="1"/>
</dbReference>
<feature type="transmembrane region" description="Helical" evidence="14">
    <location>
        <begin position="161"/>
        <end position="184"/>
    </location>
</feature>
<feature type="transmembrane region" description="Helical" evidence="14">
    <location>
        <begin position="15"/>
        <end position="37"/>
    </location>
</feature>
<dbReference type="Pfam" id="PF00072">
    <property type="entry name" value="Response_reg"/>
    <property type="match status" value="2"/>
</dbReference>
<dbReference type="InterPro" id="IPR003661">
    <property type="entry name" value="HisK_dim/P_dom"/>
</dbReference>
<dbReference type="InterPro" id="IPR033417">
    <property type="entry name" value="CHASE8"/>
</dbReference>
<dbReference type="SMART" id="SM00448">
    <property type="entry name" value="REC"/>
    <property type="match status" value="1"/>
</dbReference>
<dbReference type="SUPFAM" id="SSF47384">
    <property type="entry name" value="Homodimeric domain of signal transducing histidine kinase"/>
    <property type="match status" value="1"/>
</dbReference>
<dbReference type="KEGG" id="dog:HP555_04245"/>
<keyword evidence="6" id="KW-0547">Nucleotide-binding</keyword>
<evidence type="ECO:0000256" key="13">
    <source>
        <dbReference type="PROSITE-ProRule" id="PRU00169"/>
    </source>
</evidence>
<dbReference type="InterPro" id="IPR036890">
    <property type="entry name" value="HATPase_C_sf"/>
</dbReference>
<dbReference type="FunFam" id="1.10.287.130:FF:000002">
    <property type="entry name" value="Two-component osmosensing histidine kinase"/>
    <property type="match status" value="1"/>
</dbReference>
<keyword evidence="4 13" id="KW-0597">Phosphoprotein</keyword>
<dbReference type="Pfam" id="PF02518">
    <property type="entry name" value="HATPase_c"/>
    <property type="match status" value="1"/>
</dbReference>
<evidence type="ECO:0000256" key="6">
    <source>
        <dbReference type="ARBA" id="ARBA00022741"/>
    </source>
</evidence>
<dbReference type="SMART" id="SM00387">
    <property type="entry name" value="HATPase_c"/>
    <property type="match status" value="1"/>
</dbReference>
<comment type="subunit">
    <text evidence="10">At low DSF concentrations, interacts with RpfF.</text>
</comment>
<dbReference type="Pfam" id="PF17152">
    <property type="entry name" value="CHASE8"/>
    <property type="match status" value="1"/>
</dbReference>
<keyword evidence="14" id="KW-0812">Transmembrane</keyword>
<dbReference type="Pfam" id="PF01627">
    <property type="entry name" value="Hpt"/>
    <property type="match status" value="1"/>
</dbReference>
<keyword evidence="14" id="KW-1133">Transmembrane helix</keyword>
<dbReference type="CDD" id="cd00082">
    <property type="entry name" value="HisKA"/>
    <property type="match status" value="1"/>
</dbReference>
<comment type="catalytic activity">
    <reaction evidence="1">
        <text>ATP + protein L-histidine = ADP + protein N-phospho-L-histidine.</text>
        <dbReference type="EC" id="2.7.13.3"/>
    </reaction>
</comment>
<evidence type="ECO:0000259" key="16">
    <source>
        <dbReference type="PROSITE" id="PS50110"/>
    </source>
</evidence>
<dbReference type="Pfam" id="PF00672">
    <property type="entry name" value="HAMP"/>
    <property type="match status" value="1"/>
</dbReference>
<reference evidence="19 20" key="1">
    <citation type="submission" date="2020-05" db="EMBL/GenBank/DDBJ databases">
        <title>Complete genome of Desulfobulbus oligotrophicus.</title>
        <authorList>
            <person name="Podar M."/>
        </authorList>
    </citation>
    <scope>NUCLEOTIDE SEQUENCE [LARGE SCALE GENOMIC DNA]</scope>
    <source>
        <strain evidence="19 20">Prop6</strain>
    </source>
</reference>
<dbReference type="GO" id="GO:0005886">
    <property type="term" value="C:plasma membrane"/>
    <property type="evidence" value="ECO:0007669"/>
    <property type="project" value="UniProtKB-SubCell"/>
</dbReference>
<dbReference type="InterPro" id="IPR003594">
    <property type="entry name" value="HATPase_dom"/>
</dbReference>
<evidence type="ECO:0000256" key="9">
    <source>
        <dbReference type="ARBA" id="ARBA00023012"/>
    </source>
</evidence>
<keyword evidence="7" id="KW-0418">Kinase</keyword>
<dbReference type="Gene3D" id="6.10.340.10">
    <property type="match status" value="1"/>
</dbReference>
<feature type="modified residue" description="Phosphohistidine" evidence="12">
    <location>
        <position position="748"/>
    </location>
</feature>
<name>A0A7T5VC31_9BACT</name>
<keyword evidence="5" id="KW-0808">Transferase</keyword>
<proteinExistence type="predicted"/>
<dbReference type="Pfam" id="PF00512">
    <property type="entry name" value="HisKA"/>
    <property type="match status" value="1"/>
</dbReference>
<dbReference type="SUPFAM" id="SSF52172">
    <property type="entry name" value="CheY-like"/>
    <property type="match status" value="1"/>
</dbReference>
<feature type="domain" description="Response regulatory" evidence="16">
    <location>
        <begin position="531"/>
        <end position="667"/>
    </location>
</feature>
<feature type="modified residue" description="4-aspartylphosphate" evidence="13">
    <location>
        <position position="579"/>
    </location>
</feature>
<dbReference type="InterPro" id="IPR036097">
    <property type="entry name" value="HisK_dim/P_sf"/>
</dbReference>
<dbReference type="FunFam" id="3.30.565.10:FF:000010">
    <property type="entry name" value="Sensor histidine kinase RcsC"/>
    <property type="match status" value="1"/>
</dbReference>
<dbReference type="InterPro" id="IPR011006">
    <property type="entry name" value="CheY-like_superfamily"/>
</dbReference>
<evidence type="ECO:0000256" key="3">
    <source>
        <dbReference type="ARBA" id="ARBA00012438"/>
    </source>
</evidence>
<dbReference type="PROSITE" id="PS50885">
    <property type="entry name" value="HAMP"/>
    <property type="match status" value="1"/>
</dbReference>
<organism evidence="19 20">
    <name type="scientific">Desulfobulbus oligotrophicus</name>
    <dbReference type="NCBI Taxonomy" id="1909699"/>
    <lineage>
        <taxon>Bacteria</taxon>
        <taxon>Pseudomonadati</taxon>
        <taxon>Thermodesulfobacteriota</taxon>
        <taxon>Desulfobulbia</taxon>
        <taxon>Desulfobulbales</taxon>
        <taxon>Desulfobulbaceae</taxon>
        <taxon>Desulfobulbus</taxon>
    </lineage>
</organism>
<evidence type="ECO:0000256" key="14">
    <source>
        <dbReference type="SAM" id="Phobius"/>
    </source>
</evidence>
<keyword evidence="20" id="KW-1185">Reference proteome</keyword>
<dbReference type="Gene3D" id="1.20.120.160">
    <property type="entry name" value="HPT domain"/>
    <property type="match status" value="1"/>
</dbReference>
<dbReference type="InterPro" id="IPR036641">
    <property type="entry name" value="HPT_dom_sf"/>
</dbReference>
<dbReference type="PRINTS" id="PR00344">
    <property type="entry name" value="BCTRLSENSOR"/>
</dbReference>
<dbReference type="EC" id="2.7.13.3" evidence="3"/>
<evidence type="ECO:0000256" key="7">
    <source>
        <dbReference type="ARBA" id="ARBA00022777"/>
    </source>
</evidence>
<evidence type="ECO:0000256" key="8">
    <source>
        <dbReference type="ARBA" id="ARBA00022840"/>
    </source>
</evidence>
<dbReference type="PROSITE" id="PS50894">
    <property type="entry name" value="HPT"/>
    <property type="match status" value="1"/>
</dbReference>